<evidence type="ECO:0000313" key="1">
    <source>
        <dbReference type="EMBL" id="CAD7691799.1"/>
    </source>
</evidence>
<comment type="caution">
    <text evidence="1">The sequence shown here is derived from an EMBL/GenBank/DDBJ whole genome shotgun (WGS) entry which is preliminary data.</text>
</comment>
<proteinExistence type="predicted"/>
<organism evidence="1 2">
    <name type="scientific">Nyctereutes procyonoides</name>
    <name type="common">Raccoon dog</name>
    <name type="synonym">Canis procyonoides</name>
    <dbReference type="NCBI Taxonomy" id="34880"/>
    <lineage>
        <taxon>Eukaryota</taxon>
        <taxon>Metazoa</taxon>
        <taxon>Chordata</taxon>
        <taxon>Craniata</taxon>
        <taxon>Vertebrata</taxon>
        <taxon>Euteleostomi</taxon>
        <taxon>Mammalia</taxon>
        <taxon>Eutheria</taxon>
        <taxon>Laurasiatheria</taxon>
        <taxon>Carnivora</taxon>
        <taxon>Caniformia</taxon>
        <taxon>Canidae</taxon>
        <taxon>Nyctereutes</taxon>
    </lineage>
</organism>
<dbReference type="EMBL" id="CAJHUB010000775">
    <property type="protein sequence ID" value="CAD7691799.1"/>
    <property type="molecule type" value="Genomic_DNA"/>
</dbReference>
<name>A0A811ZSH6_NYCPR</name>
<sequence length="53" mass="5841">MHKLALGPIHSLIFPVLQVKTSPCPCSSPPAPSFCSVRLPQQCWTYLASELFL</sequence>
<evidence type="ECO:0000313" key="2">
    <source>
        <dbReference type="Proteomes" id="UP000645828"/>
    </source>
</evidence>
<gene>
    <name evidence="1" type="ORF">NYPRO_LOCUS24593</name>
</gene>
<protein>
    <submittedName>
        <fullName evidence="1">(raccoon dog) hypothetical protein</fullName>
    </submittedName>
</protein>
<keyword evidence="2" id="KW-1185">Reference proteome</keyword>
<reference evidence="1" key="1">
    <citation type="submission" date="2020-12" db="EMBL/GenBank/DDBJ databases">
        <authorList>
            <consortium name="Molecular Ecology Group"/>
        </authorList>
    </citation>
    <scope>NUCLEOTIDE SEQUENCE</scope>
    <source>
        <strain evidence="1">TBG_1078</strain>
    </source>
</reference>
<dbReference type="Proteomes" id="UP000645828">
    <property type="component" value="Unassembled WGS sequence"/>
</dbReference>
<dbReference type="AlphaFoldDB" id="A0A811ZSH6"/>
<accession>A0A811ZSH6</accession>